<dbReference type="GO" id="GO:0052621">
    <property type="term" value="F:diguanylate cyclase activity"/>
    <property type="evidence" value="ECO:0007669"/>
    <property type="project" value="UniProtKB-EC"/>
</dbReference>
<dbReference type="AlphaFoldDB" id="A0A5C5V0L8"/>
<dbReference type="InterPro" id="IPR000160">
    <property type="entry name" value="GGDEF_dom"/>
</dbReference>
<gene>
    <name evidence="6" type="primary">pleD_4</name>
    <name evidence="6" type="ORF">KOR34_47040</name>
</gene>
<dbReference type="RefSeq" id="WP_146568503.1">
    <property type="nucleotide sequence ID" value="NZ_SIHJ01000004.1"/>
</dbReference>
<comment type="catalytic activity">
    <reaction evidence="2">
        <text>2 GTP = 3',3'-c-di-GMP + 2 diphosphate</text>
        <dbReference type="Rhea" id="RHEA:24898"/>
        <dbReference type="ChEBI" id="CHEBI:33019"/>
        <dbReference type="ChEBI" id="CHEBI:37565"/>
        <dbReference type="ChEBI" id="CHEBI:58805"/>
        <dbReference type="EC" id="2.7.7.65"/>
    </reaction>
</comment>
<dbReference type="NCBIfam" id="TIGR00254">
    <property type="entry name" value="GGDEF"/>
    <property type="match status" value="2"/>
</dbReference>
<dbReference type="OrthoDB" id="243535at2"/>
<feature type="domain" description="GGDEF" evidence="5">
    <location>
        <begin position="363"/>
        <end position="491"/>
    </location>
</feature>
<dbReference type="FunFam" id="3.30.70.270:FF:000001">
    <property type="entry name" value="Diguanylate cyclase domain protein"/>
    <property type="match status" value="1"/>
</dbReference>
<dbReference type="Proteomes" id="UP000316714">
    <property type="component" value="Unassembled WGS sequence"/>
</dbReference>
<organism evidence="6 7">
    <name type="scientific">Posidoniimonas corsicana</name>
    <dbReference type="NCBI Taxonomy" id="1938618"/>
    <lineage>
        <taxon>Bacteria</taxon>
        <taxon>Pseudomonadati</taxon>
        <taxon>Planctomycetota</taxon>
        <taxon>Planctomycetia</taxon>
        <taxon>Pirellulales</taxon>
        <taxon>Lacipirellulaceae</taxon>
        <taxon>Posidoniimonas</taxon>
    </lineage>
</organism>
<dbReference type="GO" id="GO:0005886">
    <property type="term" value="C:plasma membrane"/>
    <property type="evidence" value="ECO:0007669"/>
    <property type="project" value="TreeGrafter"/>
</dbReference>
<keyword evidence="3" id="KW-0175">Coiled coil</keyword>
<evidence type="ECO:0000313" key="7">
    <source>
        <dbReference type="Proteomes" id="UP000316714"/>
    </source>
</evidence>
<dbReference type="PANTHER" id="PTHR45138">
    <property type="entry name" value="REGULATORY COMPONENTS OF SENSORY TRANSDUCTION SYSTEM"/>
    <property type="match status" value="1"/>
</dbReference>
<dbReference type="EC" id="2.7.7.65" evidence="1"/>
<dbReference type="GO" id="GO:1902201">
    <property type="term" value="P:negative regulation of bacterial-type flagellum-dependent cell motility"/>
    <property type="evidence" value="ECO:0007669"/>
    <property type="project" value="TreeGrafter"/>
</dbReference>
<comment type="caution">
    <text evidence="6">The sequence shown here is derived from an EMBL/GenBank/DDBJ whole genome shotgun (WGS) entry which is preliminary data.</text>
</comment>
<accession>A0A5C5V0L8</accession>
<keyword evidence="4" id="KW-1133">Transmembrane helix</keyword>
<evidence type="ECO:0000256" key="4">
    <source>
        <dbReference type="SAM" id="Phobius"/>
    </source>
</evidence>
<dbReference type="Gene3D" id="3.30.70.270">
    <property type="match status" value="2"/>
</dbReference>
<dbReference type="InterPro" id="IPR043128">
    <property type="entry name" value="Rev_trsase/Diguanyl_cyclase"/>
</dbReference>
<protein>
    <recommendedName>
        <fullName evidence="1">diguanylate cyclase</fullName>
        <ecNumber evidence="1">2.7.7.65</ecNumber>
    </recommendedName>
</protein>
<dbReference type="CDD" id="cd01949">
    <property type="entry name" value="GGDEF"/>
    <property type="match status" value="1"/>
</dbReference>
<evidence type="ECO:0000256" key="1">
    <source>
        <dbReference type="ARBA" id="ARBA00012528"/>
    </source>
</evidence>
<dbReference type="InterPro" id="IPR029787">
    <property type="entry name" value="Nucleotide_cyclase"/>
</dbReference>
<dbReference type="EMBL" id="SIHJ01000004">
    <property type="protein sequence ID" value="TWT31327.1"/>
    <property type="molecule type" value="Genomic_DNA"/>
</dbReference>
<keyword evidence="4" id="KW-0812">Transmembrane</keyword>
<reference evidence="6 7" key="1">
    <citation type="submission" date="2019-02" db="EMBL/GenBank/DDBJ databases">
        <title>Deep-cultivation of Planctomycetes and their phenomic and genomic characterization uncovers novel biology.</title>
        <authorList>
            <person name="Wiegand S."/>
            <person name="Jogler M."/>
            <person name="Boedeker C."/>
            <person name="Pinto D."/>
            <person name="Vollmers J."/>
            <person name="Rivas-Marin E."/>
            <person name="Kohn T."/>
            <person name="Peeters S.H."/>
            <person name="Heuer A."/>
            <person name="Rast P."/>
            <person name="Oberbeckmann S."/>
            <person name="Bunk B."/>
            <person name="Jeske O."/>
            <person name="Meyerdierks A."/>
            <person name="Storesund J.E."/>
            <person name="Kallscheuer N."/>
            <person name="Luecker S."/>
            <person name="Lage O.M."/>
            <person name="Pohl T."/>
            <person name="Merkel B.J."/>
            <person name="Hornburger P."/>
            <person name="Mueller R.-W."/>
            <person name="Bruemmer F."/>
            <person name="Labrenz M."/>
            <person name="Spormann A.M."/>
            <person name="Op Den Camp H."/>
            <person name="Overmann J."/>
            <person name="Amann R."/>
            <person name="Jetten M.S.M."/>
            <person name="Mascher T."/>
            <person name="Medema M.H."/>
            <person name="Devos D.P."/>
            <person name="Kaster A.-K."/>
            <person name="Ovreas L."/>
            <person name="Rohde M."/>
            <person name="Galperin M.Y."/>
            <person name="Jogler C."/>
        </authorList>
    </citation>
    <scope>NUCLEOTIDE SEQUENCE [LARGE SCALE GENOMIC DNA]</scope>
    <source>
        <strain evidence="6 7">KOR34</strain>
    </source>
</reference>
<evidence type="ECO:0000259" key="5">
    <source>
        <dbReference type="PROSITE" id="PS50887"/>
    </source>
</evidence>
<sequence>MAASSPLPWMLINLLFACLAIGIGFVAGAFFFGGKKRPGDDDQGNAQEVALEKRLALERALLATGQLHDIATGVASDVGKHSRCVEQISRDLRAAEDAHGVVDQSIVTTALTRIVSANDMLQKKLEKAEKQIKAQAAEIAIHESEARTDSLTSLANRRAFDDELKRRFAEWERKQTPFCLVILDVDHFKNFNDTHGHQAGDEVLKRVAAAMRKSTRTMDIPCRYGGEEFAIVLPATSLHDAMALSERVRTEIEGGVLEHEGKNLKVTASIGVAQISQGDDAKRILRRADDALYISKDEGRNRGYVNIEGECYAVLDRMAQEKEKKEKAAEKPAVGHLLDQLPSRTVFVNQLMQRVAESQRSGTPLSVLVVGLDGAGEIQANYGENASRCLLDSVAQFLISTLREMDTVCMLAADRFGVLLPNTTAADAEVIARRANSALSLCAVPVGDQNLTLDARFTYTTVQELETATQLLSRAESALADVTDQDEPLLV</sequence>
<evidence type="ECO:0000313" key="6">
    <source>
        <dbReference type="EMBL" id="TWT31327.1"/>
    </source>
</evidence>
<proteinExistence type="predicted"/>
<keyword evidence="4" id="KW-0472">Membrane</keyword>
<dbReference type="SUPFAM" id="SSF55073">
    <property type="entry name" value="Nucleotide cyclase"/>
    <property type="match status" value="2"/>
</dbReference>
<feature type="transmembrane region" description="Helical" evidence="4">
    <location>
        <begin position="12"/>
        <end position="32"/>
    </location>
</feature>
<dbReference type="Pfam" id="PF00990">
    <property type="entry name" value="GGDEF"/>
    <property type="match status" value="2"/>
</dbReference>
<evidence type="ECO:0000256" key="3">
    <source>
        <dbReference type="SAM" id="Coils"/>
    </source>
</evidence>
<evidence type="ECO:0000256" key="2">
    <source>
        <dbReference type="ARBA" id="ARBA00034247"/>
    </source>
</evidence>
<dbReference type="PANTHER" id="PTHR45138:SF9">
    <property type="entry name" value="DIGUANYLATE CYCLASE DGCM-RELATED"/>
    <property type="match status" value="1"/>
</dbReference>
<dbReference type="GO" id="GO:0043709">
    <property type="term" value="P:cell adhesion involved in single-species biofilm formation"/>
    <property type="evidence" value="ECO:0007669"/>
    <property type="project" value="TreeGrafter"/>
</dbReference>
<dbReference type="InterPro" id="IPR050469">
    <property type="entry name" value="Diguanylate_Cyclase"/>
</dbReference>
<feature type="coiled-coil region" evidence="3">
    <location>
        <begin position="111"/>
        <end position="145"/>
    </location>
</feature>
<feature type="domain" description="GGDEF" evidence="5">
    <location>
        <begin position="176"/>
        <end position="308"/>
    </location>
</feature>
<keyword evidence="7" id="KW-1185">Reference proteome</keyword>
<dbReference type="SMART" id="SM00267">
    <property type="entry name" value="GGDEF"/>
    <property type="match status" value="1"/>
</dbReference>
<dbReference type="PROSITE" id="PS50887">
    <property type="entry name" value="GGDEF"/>
    <property type="match status" value="2"/>
</dbReference>
<name>A0A5C5V0L8_9BACT</name>